<dbReference type="Pfam" id="PF17957">
    <property type="entry name" value="Big_7"/>
    <property type="match status" value="1"/>
</dbReference>
<dbReference type="InterPro" id="IPR036852">
    <property type="entry name" value="Peptidase_S8/S53_dom_sf"/>
</dbReference>
<dbReference type="Gene3D" id="3.30.70.80">
    <property type="entry name" value="Peptidase S8 propeptide/proteinase inhibitor I9"/>
    <property type="match status" value="1"/>
</dbReference>
<dbReference type="PANTHER" id="PTHR43806">
    <property type="entry name" value="PEPTIDASE S8"/>
    <property type="match status" value="1"/>
</dbReference>
<dbReference type="GO" id="GO:0004252">
    <property type="term" value="F:serine-type endopeptidase activity"/>
    <property type="evidence" value="ECO:0007669"/>
    <property type="project" value="UniProtKB-UniRule"/>
</dbReference>
<dbReference type="Pfam" id="PF00082">
    <property type="entry name" value="Peptidase_S8"/>
    <property type="match status" value="1"/>
</dbReference>
<dbReference type="GO" id="GO:0006508">
    <property type="term" value="P:proteolysis"/>
    <property type="evidence" value="ECO:0007669"/>
    <property type="project" value="UniProtKB-KW"/>
</dbReference>
<evidence type="ECO:0000256" key="5">
    <source>
        <dbReference type="PROSITE-ProRule" id="PRU01240"/>
    </source>
</evidence>
<feature type="domain" description="Peptidase S8/S53" evidence="8">
    <location>
        <begin position="147"/>
        <end position="378"/>
    </location>
</feature>
<feature type="active site" description="Charge relay system" evidence="5">
    <location>
        <position position="341"/>
    </location>
</feature>
<dbReference type="Proteomes" id="UP000503004">
    <property type="component" value="Chromosome"/>
</dbReference>
<dbReference type="InterPro" id="IPR013783">
    <property type="entry name" value="Ig-like_fold"/>
</dbReference>
<sequence length="663" mass="67492">MSKERGSSAAGRLAMPLIAMAGLSAALSGGVQAGTFRHAAKPIPGQYIVIFRSEAESASGLDALLSRMGQKYNAAPADVWRHAVKGFLARMSPVEAAALANDPSVALVEEDGIISIHATQSGATWGLDRIDQASLPLNGTYVYNTTGQGVTAYVIDTGIRTSHSQFGGRASEGYTAINDGWGARDCDGHGTHVAGTIGGSTYGVAKGVKLVSVRVLDCNGSGTTSGVIAGVNWVTANRQGPAVANMSLGGGASQSLDTAVQNSINAGVTYVIAAGNSNGNACNESPGRTAAALTVGATTSSDARASYSNYGTCLDIFAPGSSITSASNAGDDATQTMSGTSMATPHVAGAAALYLSVFPGATPAQVASALTSNATANKVGGAGLGSPNRLLYTGFISAPVTDDTAPQVTLTAPTASASLTGVVNLAANASDENGGSGVAKVEFRVDGNIVGTDTSSPYGVSWNSASVEDGSHVFDAIATDNAGNWALSNAVNADTANGTEPAPTCATTTQLLANPGFESGATAWTASAGVIDNSSSVAAHSGSWKAWMNGYGRTHTDDLYQQVTVPVDACAVNLGFWLRIVTSETTSAPARDTMTVTVRNTAGTVLQTLATYSNRDRSSGYVQRSFDLSAYKGQTIRLQFHGVENWSRATSFLVDDVELTVTQ</sequence>
<feature type="domain" description="Inhibitor I9" evidence="9">
    <location>
        <begin position="67"/>
        <end position="117"/>
    </location>
</feature>
<dbReference type="InterPro" id="IPR015500">
    <property type="entry name" value="Peptidase_S8_subtilisin-rel"/>
</dbReference>
<evidence type="ECO:0000259" key="8">
    <source>
        <dbReference type="Pfam" id="PF00082"/>
    </source>
</evidence>
<dbReference type="InterPro" id="IPR023827">
    <property type="entry name" value="Peptidase_S8_Asp-AS"/>
</dbReference>
<feature type="active site" description="Charge relay system" evidence="5">
    <location>
        <position position="189"/>
    </location>
</feature>
<evidence type="ECO:0000313" key="11">
    <source>
        <dbReference type="Proteomes" id="UP000503004"/>
    </source>
</evidence>
<comment type="similarity">
    <text evidence="1 5 6">Belongs to the peptidase S8 family.</text>
</comment>
<dbReference type="InterPro" id="IPR010259">
    <property type="entry name" value="S8pro/Inhibitor_I9"/>
</dbReference>
<dbReference type="InterPro" id="IPR023828">
    <property type="entry name" value="Peptidase_S8_Ser-AS"/>
</dbReference>
<dbReference type="KEGG" id="metu:GNH96_05295"/>
<dbReference type="GO" id="GO:0005615">
    <property type="term" value="C:extracellular space"/>
    <property type="evidence" value="ECO:0007669"/>
    <property type="project" value="TreeGrafter"/>
</dbReference>
<evidence type="ECO:0000256" key="4">
    <source>
        <dbReference type="ARBA" id="ARBA00022825"/>
    </source>
</evidence>
<organism evidence="10 11">
    <name type="scientific">Methylococcus geothermalis</name>
    <dbReference type="NCBI Taxonomy" id="2681310"/>
    <lineage>
        <taxon>Bacteria</taxon>
        <taxon>Pseudomonadati</taxon>
        <taxon>Pseudomonadota</taxon>
        <taxon>Gammaproteobacteria</taxon>
        <taxon>Methylococcales</taxon>
        <taxon>Methylococcaceae</taxon>
        <taxon>Methylococcus</taxon>
    </lineage>
</organism>
<dbReference type="PROSITE" id="PS51892">
    <property type="entry name" value="SUBTILASE"/>
    <property type="match status" value="1"/>
</dbReference>
<dbReference type="Pfam" id="PF05922">
    <property type="entry name" value="Inhibitor_I9"/>
    <property type="match status" value="1"/>
</dbReference>
<keyword evidence="2 5" id="KW-0645">Protease</keyword>
<dbReference type="SUPFAM" id="SSF54897">
    <property type="entry name" value="Protease propeptides/inhibitors"/>
    <property type="match status" value="1"/>
</dbReference>
<evidence type="ECO:0000256" key="2">
    <source>
        <dbReference type="ARBA" id="ARBA00022670"/>
    </source>
</evidence>
<feature type="signal peptide" evidence="7">
    <location>
        <begin position="1"/>
        <end position="21"/>
    </location>
</feature>
<evidence type="ECO:0000259" key="9">
    <source>
        <dbReference type="Pfam" id="PF05922"/>
    </source>
</evidence>
<dbReference type="InterPro" id="IPR022398">
    <property type="entry name" value="Peptidase_S8_His-AS"/>
</dbReference>
<dbReference type="PROSITE" id="PS00137">
    <property type="entry name" value="SUBTILASE_HIS"/>
    <property type="match status" value="1"/>
</dbReference>
<dbReference type="InterPro" id="IPR034193">
    <property type="entry name" value="PCSK9_ProteinaseK-like"/>
</dbReference>
<keyword evidence="11" id="KW-1185">Reference proteome</keyword>
<keyword evidence="3 5" id="KW-0378">Hydrolase</keyword>
<evidence type="ECO:0000256" key="1">
    <source>
        <dbReference type="ARBA" id="ARBA00011073"/>
    </source>
</evidence>
<dbReference type="InterPro" id="IPR000209">
    <property type="entry name" value="Peptidase_S8/S53_dom"/>
</dbReference>
<accession>A0A858QCA5</accession>
<dbReference type="Gene3D" id="2.60.120.260">
    <property type="entry name" value="Galactose-binding domain-like"/>
    <property type="match status" value="1"/>
</dbReference>
<feature type="chain" id="PRO_5032416651" evidence="7">
    <location>
        <begin position="22"/>
        <end position="663"/>
    </location>
</feature>
<dbReference type="CDD" id="cd04077">
    <property type="entry name" value="Peptidases_S8_PCSK9_ProteinaseK_like"/>
    <property type="match status" value="1"/>
</dbReference>
<dbReference type="AlphaFoldDB" id="A0A858QCA5"/>
<name>A0A858QCA5_9GAMM</name>
<evidence type="ECO:0000256" key="6">
    <source>
        <dbReference type="RuleBase" id="RU003355"/>
    </source>
</evidence>
<keyword evidence="7" id="KW-0732">Signal</keyword>
<keyword evidence="4 5" id="KW-0720">Serine protease</keyword>
<dbReference type="InterPro" id="IPR050131">
    <property type="entry name" value="Peptidase_S8_subtilisin-like"/>
</dbReference>
<dbReference type="Gene3D" id="2.60.40.10">
    <property type="entry name" value="Immunoglobulins"/>
    <property type="match status" value="1"/>
</dbReference>
<dbReference type="SUPFAM" id="SSF52743">
    <property type="entry name" value="Subtilisin-like"/>
    <property type="match status" value="1"/>
</dbReference>
<evidence type="ECO:0000256" key="7">
    <source>
        <dbReference type="SAM" id="SignalP"/>
    </source>
</evidence>
<dbReference type="PROSITE" id="PS00138">
    <property type="entry name" value="SUBTILASE_SER"/>
    <property type="match status" value="1"/>
</dbReference>
<proteinExistence type="inferred from homology"/>
<protein>
    <submittedName>
        <fullName evidence="10">S8 family serine peptidase</fullName>
    </submittedName>
</protein>
<dbReference type="EMBL" id="CP046565">
    <property type="protein sequence ID" value="QJD31335.1"/>
    <property type="molecule type" value="Genomic_DNA"/>
</dbReference>
<feature type="active site" description="Charge relay system" evidence="5">
    <location>
        <position position="156"/>
    </location>
</feature>
<dbReference type="InterPro" id="IPR037045">
    <property type="entry name" value="S8pro/Inhibitor_I9_sf"/>
</dbReference>
<gene>
    <name evidence="10" type="ORF">GNH96_05295</name>
</gene>
<evidence type="ECO:0000313" key="10">
    <source>
        <dbReference type="EMBL" id="QJD31335.1"/>
    </source>
</evidence>
<dbReference type="PANTHER" id="PTHR43806:SF11">
    <property type="entry name" value="CEREVISIN-RELATED"/>
    <property type="match status" value="1"/>
</dbReference>
<dbReference type="PRINTS" id="PR00723">
    <property type="entry name" value="SUBTILISIN"/>
</dbReference>
<dbReference type="Gene3D" id="3.40.50.200">
    <property type="entry name" value="Peptidase S8/S53 domain"/>
    <property type="match status" value="1"/>
</dbReference>
<dbReference type="PROSITE" id="PS00136">
    <property type="entry name" value="SUBTILASE_ASP"/>
    <property type="match status" value="1"/>
</dbReference>
<dbReference type="FunFam" id="3.40.50.200:FF:000014">
    <property type="entry name" value="Proteinase K"/>
    <property type="match status" value="1"/>
</dbReference>
<evidence type="ECO:0000256" key="3">
    <source>
        <dbReference type="ARBA" id="ARBA00022801"/>
    </source>
</evidence>
<reference evidence="11" key="1">
    <citation type="submission" date="2019-12" db="EMBL/GenBank/DDBJ databases">
        <authorList>
            <person name="Awala S.I."/>
            <person name="Rhee S.K."/>
        </authorList>
    </citation>
    <scope>NUCLEOTIDE SEQUENCE [LARGE SCALE GENOMIC DNA]</scope>
    <source>
        <strain evidence="11">IM1</strain>
    </source>
</reference>